<dbReference type="GeneID" id="56448708"/>
<dbReference type="Gene3D" id="3.40.50.720">
    <property type="entry name" value="NAD(P)-binding Rossmann-like Domain"/>
    <property type="match status" value="1"/>
</dbReference>
<keyword evidence="6" id="KW-0614">Plasmid</keyword>
<comment type="similarity">
    <text evidence="1 3">Belongs to the short-chain dehydrogenases/reductases (SDR) family.</text>
</comment>
<evidence type="ECO:0000256" key="1">
    <source>
        <dbReference type="ARBA" id="ARBA00006484"/>
    </source>
</evidence>
<dbReference type="EC" id="1.-.-.-" evidence="5"/>
<dbReference type="SMART" id="SM00822">
    <property type="entry name" value="PKS_KR"/>
    <property type="match status" value="1"/>
</dbReference>
<evidence type="ECO:0000259" key="4">
    <source>
        <dbReference type="SMART" id="SM00822"/>
    </source>
</evidence>
<dbReference type="EMBL" id="CP032343">
    <property type="protein sequence ID" value="QCO13639.1"/>
    <property type="molecule type" value="Genomic_DNA"/>
</dbReference>
<dbReference type="Pfam" id="PF00106">
    <property type="entry name" value="adh_short"/>
    <property type="match status" value="1"/>
</dbReference>
<evidence type="ECO:0000313" key="6">
    <source>
        <dbReference type="EMBL" id="QCO13639.1"/>
    </source>
</evidence>
<proteinExistence type="inferred from homology"/>
<reference evidence="6 7" key="1">
    <citation type="submission" date="2018-09" db="EMBL/GenBank/DDBJ databases">
        <title>Whole genome based analysis of evolution and adaptive divergence in Indian and Brazilian strains of Azospirillum brasilense.</title>
        <authorList>
            <person name="Singh C."/>
            <person name="Tripathi A.K."/>
        </authorList>
    </citation>
    <scope>NUCLEOTIDE SEQUENCE [LARGE SCALE GENOMIC DNA]</scope>
    <source>
        <strain evidence="6 7">MTCC4038</strain>
        <plasmid evidence="6 7">p4</plasmid>
    </source>
</reference>
<keyword evidence="2 5" id="KW-0560">Oxidoreductase</keyword>
<evidence type="ECO:0000313" key="5">
    <source>
        <dbReference type="EMBL" id="MDX5950743.1"/>
    </source>
</evidence>
<geneLocation type="plasmid" evidence="6 7">
    <name>p4</name>
</geneLocation>
<sequence length="240" mass="25350">MTNRVALVTGASRGIGERIAAYFAAEGYDLVLIARDGAKLSDVAEGLRHTHGVSVRWSAVDVCAFDAARAEVEGHIAAYGRLDVLVNSAGIFRFGTSAMTLDDFDALLATNVKAVHNLCAACRPALERSDRAHIFNISSITGVEAFAPVGGYGASKFALVGYGLALTKELLRSNIKVTTLCPDVVDTDMAAGSGLASEQMIAPDDMCRAIDFVLSLSPAAVLDQLVIKCRTMVERANVRG</sequence>
<dbReference type="InterPro" id="IPR002347">
    <property type="entry name" value="SDR_fam"/>
</dbReference>
<dbReference type="PANTHER" id="PTHR44196">
    <property type="entry name" value="DEHYDROGENASE/REDUCTASE SDR FAMILY MEMBER 7B"/>
    <property type="match status" value="1"/>
</dbReference>
<dbReference type="PRINTS" id="PR00081">
    <property type="entry name" value="GDHRDH"/>
</dbReference>
<dbReference type="InterPro" id="IPR057326">
    <property type="entry name" value="KR_dom"/>
</dbReference>
<dbReference type="RefSeq" id="WP_035680700.1">
    <property type="nucleotide sequence ID" value="NZ_CP012917.1"/>
</dbReference>
<accession>A0A0P0F7K8</accession>
<evidence type="ECO:0000313" key="8">
    <source>
        <dbReference type="Proteomes" id="UP001277471"/>
    </source>
</evidence>
<protein>
    <submittedName>
        <fullName evidence="6">SDR family oxidoreductase</fullName>
        <ecNumber evidence="5">1.-.-.-</ecNumber>
    </submittedName>
</protein>
<organism evidence="6 7">
    <name type="scientific">Azospirillum brasilense</name>
    <dbReference type="NCBI Taxonomy" id="192"/>
    <lineage>
        <taxon>Bacteria</taxon>
        <taxon>Pseudomonadati</taxon>
        <taxon>Pseudomonadota</taxon>
        <taxon>Alphaproteobacteria</taxon>
        <taxon>Rhodospirillales</taxon>
        <taxon>Azospirillaceae</taxon>
        <taxon>Azospirillum</taxon>
    </lineage>
</organism>
<dbReference type="Proteomes" id="UP001277471">
    <property type="component" value="Unassembled WGS sequence"/>
</dbReference>
<feature type="domain" description="Ketoreductase" evidence="4">
    <location>
        <begin position="4"/>
        <end position="174"/>
    </location>
</feature>
<dbReference type="SUPFAM" id="SSF51735">
    <property type="entry name" value="NAD(P)-binding Rossmann-fold domains"/>
    <property type="match status" value="1"/>
</dbReference>
<dbReference type="InterPro" id="IPR036291">
    <property type="entry name" value="NAD(P)-bd_dom_sf"/>
</dbReference>
<dbReference type="PANTHER" id="PTHR44196:SF1">
    <property type="entry name" value="DEHYDROGENASE_REDUCTASE SDR FAMILY MEMBER 7B"/>
    <property type="match status" value="1"/>
</dbReference>
<name>A0A0P0F7K8_AZOBR</name>
<dbReference type="GO" id="GO:0016020">
    <property type="term" value="C:membrane"/>
    <property type="evidence" value="ECO:0007669"/>
    <property type="project" value="TreeGrafter"/>
</dbReference>
<keyword evidence="8" id="KW-1185">Reference proteome</keyword>
<gene>
    <name evidence="6" type="ORF">D3868_31700</name>
    <name evidence="5" type="ORF">SIM66_05975</name>
</gene>
<evidence type="ECO:0000313" key="7">
    <source>
        <dbReference type="Proteomes" id="UP000298774"/>
    </source>
</evidence>
<dbReference type="EMBL" id="JAWXYC010000002">
    <property type="protein sequence ID" value="MDX5950743.1"/>
    <property type="molecule type" value="Genomic_DNA"/>
</dbReference>
<evidence type="ECO:0000256" key="2">
    <source>
        <dbReference type="ARBA" id="ARBA00023002"/>
    </source>
</evidence>
<dbReference type="PRINTS" id="PR00080">
    <property type="entry name" value="SDRFAMILY"/>
</dbReference>
<dbReference type="Proteomes" id="UP000298774">
    <property type="component" value="Plasmid p4"/>
</dbReference>
<dbReference type="CDD" id="cd05233">
    <property type="entry name" value="SDR_c"/>
    <property type="match status" value="1"/>
</dbReference>
<evidence type="ECO:0000256" key="3">
    <source>
        <dbReference type="RuleBase" id="RU000363"/>
    </source>
</evidence>
<reference evidence="5 8" key="2">
    <citation type="submission" date="2023-11" db="EMBL/GenBank/DDBJ databases">
        <title>MicrobeMod: A computational toolkit for identifying prokaryotic methylation and restriction-modification with nanopore sequencing.</title>
        <authorList>
            <person name="Crits-Christoph A."/>
            <person name="Kang S.C."/>
            <person name="Lee H."/>
            <person name="Ostrov N."/>
        </authorList>
    </citation>
    <scope>NUCLEOTIDE SEQUENCE [LARGE SCALE GENOMIC DNA]</scope>
    <source>
        <strain evidence="5 8">ATCC 29145</strain>
    </source>
</reference>
<dbReference type="AlphaFoldDB" id="A0A0P0F7K8"/>
<dbReference type="KEGG" id="abf:AMK58_25545"/>
<dbReference type="GO" id="GO:0016491">
    <property type="term" value="F:oxidoreductase activity"/>
    <property type="evidence" value="ECO:0007669"/>
    <property type="project" value="UniProtKB-KW"/>
</dbReference>